<proteinExistence type="predicted"/>
<sequence length="293" mass="32944">MFTSDVSEPYETVKRPILKRGNLKDQQRLDQLLNNIDLQHGSATDMLIRMSDVIDQRTFDDDLFKQLLLSNLPQQVQAVLVSIQNNTVDELAESTDLNLEITKSSNSDVSTVKEKPQTTHNDITELCHTLTRNLRIHNDSERSQTCKRSSSRKRSVSSPRGTDYPDWCWYHNQQGRSRNYSSAPYSRTVLTFVLKILTLVFFDSCSEFQMLFSCTYAALALPISAFTSASNPTCSSMMLPRYVKGFTSSKSSTSIVTALVHAVLYRKILLYPLYILGPNAAEAGATLVISCTC</sequence>
<gene>
    <name evidence="2" type="ORF">SCUD_LOCUS15752</name>
</gene>
<dbReference type="EMBL" id="UZAK01037940">
    <property type="protein sequence ID" value="VDP60014.1"/>
    <property type="molecule type" value="Genomic_DNA"/>
</dbReference>
<feature type="region of interest" description="Disordered" evidence="1">
    <location>
        <begin position="139"/>
        <end position="161"/>
    </location>
</feature>
<reference evidence="2 3" key="2">
    <citation type="submission" date="2018-11" db="EMBL/GenBank/DDBJ databases">
        <authorList>
            <consortium name="Pathogen Informatics"/>
        </authorList>
    </citation>
    <scope>NUCLEOTIDE SEQUENCE [LARGE SCALE GENOMIC DNA]</scope>
    <source>
        <strain evidence="2">Dakar</strain>
        <strain evidence="3">Dakar, Senegal</strain>
    </source>
</reference>
<evidence type="ECO:0000313" key="2">
    <source>
        <dbReference type="EMBL" id="VDP60014.1"/>
    </source>
</evidence>
<name>A0A183KL38_9TREM</name>
<protein>
    <submittedName>
        <fullName evidence="4">NET domain-containing protein</fullName>
    </submittedName>
</protein>
<dbReference type="AlphaFoldDB" id="A0A183KL38"/>
<organism evidence="4">
    <name type="scientific">Schistosoma curassoni</name>
    <dbReference type="NCBI Taxonomy" id="6186"/>
    <lineage>
        <taxon>Eukaryota</taxon>
        <taxon>Metazoa</taxon>
        <taxon>Spiralia</taxon>
        <taxon>Lophotrochozoa</taxon>
        <taxon>Platyhelminthes</taxon>
        <taxon>Trematoda</taxon>
        <taxon>Digenea</taxon>
        <taxon>Strigeidida</taxon>
        <taxon>Schistosomatoidea</taxon>
        <taxon>Schistosomatidae</taxon>
        <taxon>Schistosoma</taxon>
    </lineage>
</organism>
<dbReference type="PANTHER" id="PTHR33327">
    <property type="entry name" value="ENDONUCLEASE"/>
    <property type="match status" value="1"/>
</dbReference>
<evidence type="ECO:0000256" key="1">
    <source>
        <dbReference type="SAM" id="MobiDB-lite"/>
    </source>
</evidence>
<evidence type="ECO:0000313" key="3">
    <source>
        <dbReference type="Proteomes" id="UP000279833"/>
    </source>
</evidence>
<dbReference type="WBParaSite" id="SCUD_0001575401-mRNA-1">
    <property type="protein sequence ID" value="SCUD_0001575401-mRNA-1"/>
    <property type="gene ID" value="SCUD_0001575401"/>
</dbReference>
<accession>A0A183KL38</accession>
<dbReference type="PANTHER" id="PTHR33327:SF3">
    <property type="entry name" value="RNA-DIRECTED DNA POLYMERASE"/>
    <property type="match status" value="1"/>
</dbReference>
<dbReference type="Proteomes" id="UP000279833">
    <property type="component" value="Unassembled WGS sequence"/>
</dbReference>
<evidence type="ECO:0000313" key="4">
    <source>
        <dbReference type="WBParaSite" id="SCUD_0001575401-mRNA-1"/>
    </source>
</evidence>
<dbReference type="STRING" id="6186.A0A183KL38"/>
<keyword evidence="3" id="KW-1185">Reference proteome</keyword>
<reference evidence="4" key="1">
    <citation type="submission" date="2016-06" db="UniProtKB">
        <authorList>
            <consortium name="WormBaseParasite"/>
        </authorList>
    </citation>
    <scope>IDENTIFICATION</scope>
</reference>